<dbReference type="HOGENOM" id="CLU_039508_0_0_11"/>
<dbReference type="GO" id="GO:0003729">
    <property type="term" value="F:mRNA binding"/>
    <property type="evidence" value="ECO:0007669"/>
    <property type="project" value="TreeGrafter"/>
</dbReference>
<evidence type="ECO:0000259" key="2">
    <source>
        <dbReference type="PROSITE" id="PS50126"/>
    </source>
</evidence>
<dbReference type="GO" id="GO:0006412">
    <property type="term" value="P:translation"/>
    <property type="evidence" value="ECO:0007669"/>
    <property type="project" value="TreeGrafter"/>
</dbReference>
<keyword evidence="4" id="KW-1185">Reference proteome</keyword>
<evidence type="ECO:0000313" key="4">
    <source>
        <dbReference type="Proteomes" id="UP000027178"/>
    </source>
</evidence>
<reference evidence="3 4" key="1">
    <citation type="submission" date="2014-05" db="EMBL/GenBank/DDBJ databases">
        <title>Draft Genome Sequence of Kitasatospora cheerisanensis KCTC 2395.</title>
        <authorList>
            <person name="Nam D.H."/>
        </authorList>
    </citation>
    <scope>NUCLEOTIDE SEQUENCE [LARGE SCALE GENOMIC DNA]</scope>
    <source>
        <strain evidence="3 4">KCTC 2395</strain>
    </source>
</reference>
<protein>
    <recommendedName>
        <fullName evidence="2">S1 motif domain-containing protein</fullName>
    </recommendedName>
</protein>
<evidence type="ECO:0000313" key="3">
    <source>
        <dbReference type="EMBL" id="KDN86215.1"/>
    </source>
</evidence>
<dbReference type="InterPro" id="IPR012340">
    <property type="entry name" value="NA-bd_OB-fold"/>
</dbReference>
<name>A0A066Z7U5_9ACTN</name>
<feature type="compositionally biased region" description="Low complexity" evidence="1">
    <location>
        <begin position="218"/>
        <end position="230"/>
    </location>
</feature>
<feature type="domain" description="S1 motif" evidence="2">
    <location>
        <begin position="278"/>
        <end position="344"/>
    </location>
</feature>
<organism evidence="3 4">
    <name type="scientific">Kitasatospora cheerisanensis KCTC 2395</name>
    <dbReference type="NCBI Taxonomy" id="1348663"/>
    <lineage>
        <taxon>Bacteria</taxon>
        <taxon>Bacillati</taxon>
        <taxon>Actinomycetota</taxon>
        <taxon>Actinomycetes</taxon>
        <taxon>Kitasatosporales</taxon>
        <taxon>Streptomycetaceae</taxon>
        <taxon>Kitasatospora</taxon>
    </lineage>
</organism>
<dbReference type="AlphaFoldDB" id="A0A066Z7U5"/>
<feature type="region of interest" description="Disordered" evidence="1">
    <location>
        <begin position="208"/>
        <end position="230"/>
    </location>
</feature>
<dbReference type="GO" id="GO:0003735">
    <property type="term" value="F:structural constituent of ribosome"/>
    <property type="evidence" value="ECO:0007669"/>
    <property type="project" value="TreeGrafter"/>
</dbReference>
<dbReference type="Proteomes" id="UP000027178">
    <property type="component" value="Unassembled WGS sequence"/>
</dbReference>
<evidence type="ECO:0000256" key="1">
    <source>
        <dbReference type="SAM" id="MobiDB-lite"/>
    </source>
</evidence>
<dbReference type="PANTHER" id="PTHR10724">
    <property type="entry name" value="30S RIBOSOMAL PROTEIN S1"/>
    <property type="match status" value="1"/>
</dbReference>
<dbReference type="CDD" id="cd00164">
    <property type="entry name" value="S1_like"/>
    <property type="match status" value="1"/>
</dbReference>
<dbReference type="Pfam" id="PF00575">
    <property type="entry name" value="S1"/>
    <property type="match status" value="2"/>
</dbReference>
<dbReference type="PATRIC" id="fig|1348663.4.peg.1960"/>
<dbReference type="PROSITE" id="PS50126">
    <property type="entry name" value="S1"/>
    <property type="match status" value="2"/>
</dbReference>
<feature type="region of interest" description="Disordered" evidence="1">
    <location>
        <begin position="129"/>
        <end position="150"/>
    </location>
</feature>
<proteinExistence type="predicted"/>
<dbReference type="Gene3D" id="2.40.50.140">
    <property type="entry name" value="Nucleic acid-binding proteins"/>
    <property type="match status" value="2"/>
</dbReference>
<dbReference type="EMBL" id="JNBY01000073">
    <property type="protein sequence ID" value="KDN86215.1"/>
    <property type="molecule type" value="Genomic_DNA"/>
</dbReference>
<gene>
    <name evidence="3" type="ORF">KCH_20320</name>
</gene>
<sequence>MYRITPYDPAAPEEEAFLRAAAAFAEECGVDRLTIRRPSARLLGPDRDGMRLDALFPGLRGYHDGAQAPLGTALELVRMMLRGDEGRCLLESGDAFFVHIGPDRDVYIGADRPCGRAVAFARQLGLFPEPVPESPHSAEPGEPGGPQRPADEEFWARLRWLVSTGRAGLLEEEYVRNLSRRHRLTPETVDAVRAGLAPRALLTLWPPLPADRDEDASDSTAGSAAGARAAALPVGTDEYRPLLSGVLVDEDGVLRAGWRTPWTPCDETWAFLAALRPGQTVSGTVTGFADTVAFVDVDGFPARIRQPELSWPPFPDPAELVGREVTAQVLQVDLVREELYLSLRALQQNPLEQLTGRVGRVVPGVVTKVLPFGLFVRIEDGPGGLQGLVPAAELAGEEHRVGDPLAVQLLEVDLTRQRFLLSRRRALAAGAR</sequence>
<feature type="domain" description="S1 motif" evidence="2">
    <location>
        <begin position="359"/>
        <end position="424"/>
    </location>
</feature>
<dbReference type="SMART" id="SM00316">
    <property type="entry name" value="S1"/>
    <property type="match status" value="2"/>
</dbReference>
<dbReference type="InterPro" id="IPR003029">
    <property type="entry name" value="S1_domain"/>
</dbReference>
<comment type="caution">
    <text evidence="3">The sequence shown here is derived from an EMBL/GenBank/DDBJ whole genome shotgun (WGS) entry which is preliminary data.</text>
</comment>
<dbReference type="InterPro" id="IPR050437">
    <property type="entry name" value="Ribos_protein_bS1-like"/>
</dbReference>
<dbReference type="eggNOG" id="COG0539">
    <property type="taxonomic scope" value="Bacteria"/>
</dbReference>
<dbReference type="SUPFAM" id="SSF50249">
    <property type="entry name" value="Nucleic acid-binding proteins"/>
    <property type="match status" value="2"/>
</dbReference>
<accession>A0A066Z7U5</accession>